<evidence type="ECO:0000313" key="13">
    <source>
        <dbReference type="Proteomes" id="UP000327013"/>
    </source>
</evidence>
<keyword evidence="13" id="KW-1185">Reference proteome</keyword>
<evidence type="ECO:0000256" key="1">
    <source>
        <dbReference type="ARBA" id="ARBA00010982"/>
    </source>
</evidence>
<evidence type="ECO:0000256" key="5">
    <source>
        <dbReference type="ARBA" id="ARBA00023315"/>
    </source>
</evidence>
<protein>
    <recommendedName>
        <fullName evidence="14">Acetyl-CoA acetyltransferase</fullName>
    </recommendedName>
</protein>
<evidence type="ECO:0000259" key="11">
    <source>
        <dbReference type="Pfam" id="PF02803"/>
    </source>
</evidence>
<dbReference type="GO" id="GO:0006635">
    <property type="term" value="P:fatty acid beta-oxidation"/>
    <property type="evidence" value="ECO:0007669"/>
    <property type="project" value="TreeGrafter"/>
</dbReference>
<evidence type="ECO:0008006" key="14">
    <source>
        <dbReference type="Google" id="ProtNLM"/>
    </source>
</evidence>
<evidence type="ECO:0000256" key="3">
    <source>
        <dbReference type="ARBA" id="ARBA00022723"/>
    </source>
</evidence>
<evidence type="ECO:0000259" key="10">
    <source>
        <dbReference type="Pfam" id="PF00108"/>
    </source>
</evidence>
<dbReference type="OrthoDB" id="5404651at2759"/>
<gene>
    <name evidence="12" type="ORF">FH972_023605</name>
</gene>
<keyword evidence="4" id="KW-0630">Potassium</keyword>
<dbReference type="Pfam" id="PF02803">
    <property type="entry name" value="Thiolase_C"/>
    <property type="match status" value="1"/>
</dbReference>
<feature type="active site" description="Proton acceptor" evidence="7">
    <location>
        <position position="375"/>
    </location>
</feature>
<evidence type="ECO:0000313" key="12">
    <source>
        <dbReference type="EMBL" id="KAB8349581.1"/>
    </source>
</evidence>
<comment type="catalytic activity">
    <reaction evidence="6">
        <text>2 acetyl-CoA = acetoacetyl-CoA + CoA</text>
        <dbReference type="Rhea" id="RHEA:21036"/>
        <dbReference type="ChEBI" id="CHEBI:57286"/>
        <dbReference type="ChEBI" id="CHEBI:57287"/>
        <dbReference type="ChEBI" id="CHEBI:57288"/>
        <dbReference type="EC" id="2.3.1.9"/>
    </reaction>
    <physiologicalReaction direction="left-to-right" evidence="6">
        <dbReference type="Rhea" id="RHEA:21037"/>
    </physiologicalReaction>
</comment>
<feature type="domain" description="Thiolase N-terminal" evidence="10">
    <location>
        <begin position="30"/>
        <end position="283"/>
    </location>
</feature>
<dbReference type="EMBL" id="VIBQ01000014">
    <property type="protein sequence ID" value="KAB8349581.1"/>
    <property type="molecule type" value="Genomic_DNA"/>
</dbReference>
<dbReference type="GO" id="GO:0005739">
    <property type="term" value="C:mitochondrion"/>
    <property type="evidence" value="ECO:0007669"/>
    <property type="project" value="TreeGrafter"/>
</dbReference>
<keyword evidence="5 8" id="KW-0012">Acyltransferase</keyword>
<dbReference type="CDD" id="cd00751">
    <property type="entry name" value="thiolase"/>
    <property type="match status" value="1"/>
</dbReference>
<dbReference type="PIRSF" id="PIRSF000429">
    <property type="entry name" value="Ac-CoA_Ac_transf"/>
    <property type="match status" value="1"/>
</dbReference>
<dbReference type="SUPFAM" id="SSF53901">
    <property type="entry name" value="Thiolase-like"/>
    <property type="match status" value="2"/>
</dbReference>
<dbReference type="GO" id="GO:0046872">
    <property type="term" value="F:metal ion binding"/>
    <property type="evidence" value="ECO:0007669"/>
    <property type="project" value="UniProtKB-KW"/>
</dbReference>
<dbReference type="InterPro" id="IPR020617">
    <property type="entry name" value="Thiolase_C"/>
</dbReference>
<evidence type="ECO:0000256" key="2">
    <source>
        <dbReference type="ARBA" id="ARBA00022679"/>
    </source>
</evidence>
<keyword evidence="2 8" id="KW-0808">Transferase</keyword>
<dbReference type="PROSITE" id="PS00098">
    <property type="entry name" value="THIOLASE_1"/>
    <property type="match status" value="1"/>
</dbReference>
<evidence type="ECO:0000256" key="4">
    <source>
        <dbReference type="ARBA" id="ARBA00022958"/>
    </source>
</evidence>
<feature type="active site" description="Acyl-thioester intermediate" evidence="7">
    <location>
        <position position="112"/>
    </location>
</feature>
<dbReference type="NCBIfam" id="TIGR01930">
    <property type="entry name" value="AcCoA-C-Actrans"/>
    <property type="match status" value="1"/>
</dbReference>
<dbReference type="GO" id="GO:0003985">
    <property type="term" value="F:acetyl-CoA C-acetyltransferase activity"/>
    <property type="evidence" value="ECO:0007669"/>
    <property type="project" value="UniProtKB-EC"/>
</dbReference>
<keyword evidence="3" id="KW-0479">Metal-binding</keyword>
<dbReference type="InterPro" id="IPR002155">
    <property type="entry name" value="Thiolase"/>
</dbReference>
<evidence type="ECO:0000256" key="8">
    <source>
        <dbReference type="RuleBase" id="RU003557"/>
    </source>
</evidence>
<evidence type="ECO:0000256" key="6">
    <source>
        <dbReference type="ARBA" id="ARBA00052235"/>
    </source>
</evidence>
<organism evidence="12 13">
    <name type="scientific">Carpinus fangiana</name>
    <dbReference type="NCBI Taxonomy" id="176857"/>
    <lineage>
        <taxon>Eukaryota</taxon>
        <taxon>Viridiplantae</taxon>
        <taxon>Streptophyta</taxon>
        <taxon>Embryophyta</taxon>
        <taxon>Tracheophyta</taxon>
        <taxon>Spermatophyta</taxon>
        <taxon>Magnoliopsida</taxon>
        <taxon>eudicotyledons</taxon>
        <taxon>Gunneridae</taxon>
        <taxon>Pentapetalae</taxon>
        <taxon>rosids</taxon>
        <taxon>fabids</taxon>
        <taxon>Fagales</taxon>
        <taxon>Betulaceae</taxon>
        <taxon>Carpinus</taxon>
    </lineage>
</organism>
<dbReference type="AlphaFoldDB" id="A0A5N6KVN4"/>
<dbReference type="FunFam" id="3.40.47.10:FF:000007">
    <property type="entry name" value="acetyl-CoA acetyltransferase, mitochondrial"/>
    <property type="match status" value="1"/>
</dbReference>
<dbReference type="Pfam" id="PF00108">
    <property type="entry name" value="Thiolase_N"/>
    <property type="match status" value="1"/>
</dbReference>
<dbReference type="Proteomes" id="UP000327013">
    <property type="component" value="Unassembled WGS sequence"/>
</dbReference>
<dbReference type="PANTHER" id="PTHR18919:SF156">
    <property type="entry name" value="ACETYL-COA ACETYLTRANSFERASE, MITOCHONDRIAL"/>
    <property type="match status" value="1"/>
</dbReference>
<dbReference type="InterPro" id="IPR020616">
    <property type="entry name" value="Thiolase_N"/>
</dbReference>
<comment type="similarity">
    <text evidence="1 8">Belongs to the thiolase-like superfamily. Thiolase family.</text>
</comment>
<feature type="compositionally biased region" description="Basic residues" evidence="9">
    <location>
        <begin position="1"/>
        <end position="14"/>
    </location>
</feature>
<accession>A0A5N6KVN4</accession>
<evidence type="ECO:0000256" key="7">
    <source>
        <dbReference type="PIRSR" id="PIRSR000429-1"/>
    </source>
</evidence>
<feature type="region of interest" description="Disordered" evidence="9">
    <location>
        <begin position="1"/>
        <end position="22"/>
    </location>
</feature>
<comment type="caution">
    <text evidence="12">The sequence shown here is derived from an EMBL/GenBank/DDBJ whole genome shotgun (WGS) entry which is preliminary data.</text>
</comment>
<name>A0A5N6KVN4_9ROSI</name>
<feature type="active site" description="Proton acceptor" evidence="7">
    <location>
        <position position="403"/>
    </location>
</feature>
<dbReference type="InterPro" id="IPR016039">
    <property type="entry name" value="Thiolase-like"/>
</dbReference>
<evidence type="ECO:0000256" key="9">
    <source>
        <dbReference type="SAM" id="MobiDB-lite"/>
    </source>
</evidence>
<dbReference type="InterPro" id="IPR020615">
    <property type="entry name" value="Thiolase_acyl_enz_int_AS"/>
</dbReference>
<feature type="domain" description="Thiolase C-terminal" evidence="11">
    <location>
        <begin position="296"/>
        <end position="416"/>
    </location>
</feature>
<dbReference type="PANTHER" id="PTHR18919">
    <property type="entry name" value="ACETYL-COA C-ACYLTRANSFERASE"/>
    <property type="match status" value="1"/>
</dbReference>
<dbReference type="Gene3D" id="3.40.47.10">
    <property type="match status" value="1"/>
</dbReference>
<reference evidence="12 13" key="1">
    <citation type="submission" date="2019-06" db="EMBL/GenBank/DDBJ databases">
        <title>A chromosomal-level reference genome of Carpinus fangiana (Coryloideae, Betulaceae).</title>
        <authorList>
            <person name="Yang X."/>
            <person name="Wang Z."/>
            <person name="Zhang L."/>
            <person name="Hao G."/>
            <person name="Liu J."/>
            <person name="Yang Y."/>
        </authorList>
    </citation>
    <scope>NUCLEOTIDE SEQUENCE [LARGE SCALE GENOMIC DNA]</scope>
    <source>
        <strain evidence="12">Cfa_2016G</strain>
        <tissue evidence="12">Leaf</tissue>
    </source>
</reference>
<sequence>MASARHHILRHTRRSFSSTPRAPRELQDAYILSAARTPVGVFGGSLSSVPAPQLAGVAIKAALDRAGLPSPPTTAYIGNVLSAGVGQAPARQAVLAAGLPTSTEATTINKVCASGLKAVTLAGQQVALGLEQAVLAGGMENMSRVPYLYPRAGQLPPFGHVPMRDAMIADGLWDVYNDIHMGSCAEATTKKHNISRKQQDDFAIESYSRAQQAWRDGAFAAEVVPVTVKGKKGDTVVEQDEGYNKLKLEKVPTLRPAFAKDGTVTAANSSSFNDGASAVVVVDAALAKAHGEGSGVLARIVSSADAATEPIDFTVAPALAVPLALKRAGLEIKDISVWEINEAFAAVVVANAKLLGLDGRMDIVNPRGGAISLGHAIGSSGCRILTTLLHQLKPGQYGCAAICNGGGAASAMIVQRVDAV</sequence>
<proteinExistence type="inferred from homology"/>